<reference evidence="2" key="3">
    <citation type="journal article" date="2019" name="BMC Res. Notes">
        <title>Complete genome sequence of the Sulfodiicoccus acidiphilus strain HS-1T, the first crenarchaeon that lacks polB3, isolated from an acidic hot spring in Ohwaku-dani, Hakone, Japan.</title>
        <authorList>
            <person name="Sakai H.D."/>
            <person name="Kurosawa N."/>
        </authorList>
    </citation>
    <scope>NUCLEOTIDE SEQUENCE</scope>
    <source>
        <strain evidence="2">HS-1</strain>
    </source>
</reference>
<dbReference type="EMBL" id="AP018553">
    <property type="protein sequence ID" value="BBD72747.1"/>
    <property type="molecule type" value="Genomic_DNA"/>
</dbReference>
<keyword evidence="4" id="KW-1185">Reference proteome</keyword>
<name>A0A348B3J5_9CREN</name>
<dbReference type="Proteomes" id="UP000276741">
    <property type="component" value="Chromosome"/>
</dbReference>
<dbReference type="GeneID" id="38666651"/>
<dbReference type="Pfam" id="PF01850">
    <property type="entry name" value="PIN"/>
    <property type="match status" value="1"/>
</dbReference>
<dbReference type="RefSeq" id="WP_126449988.1">
    <property type="nucleotide sequence ID" value="NZ_AP018553.1"/>
</dbReference>
<organism evidence="2 4">
    <name type="scientific">Sulfodiicoccus acidiphilus</name>
    <dbReference type="NCBI Taxonomy" id="1670455"/>
    <lineage>
        <taxon>Archaea</taxon>
        <taxon>Thermoproteota</taxon>
        <taxon>Thermoprotei</taxon>
        <taxon>Sulfolobales</taxon>
        <taxon>Sulfolobaceae</taxon>
        <taxon>Sulfodiicoccus</taxon>
    </lineage>
</organism>
<sequence length="135" mass="15424">MKYYIDTSLAVALVYERDPNHERAVKVYPKDGERVISTLVLAELYSVYSRRMNISDEELEALVNYTVIKCGSKLEEVEFDKVVDYAVKISNMVKLKTLDLLHLATSVLMGSEILSLDEEILEAKRRLKVNSLEGH</sequence>
<protein>
    <recommendedName>
        <fullName evidence="1">PIN domain-containing protein</fullName>
    </recommendedName>
</protein>
<reference evidence="3" key="1">
    <citation type="journal article" date="2014" name="Int. J. Syst. Evol. Microbiol.">
        <title>Complete genome sequence of Corynebacterium casei LMG S-19264T (=DSM 44701T), isolated from a smear-ripened cheese.</title>
        <authorList>
            <consortium name="US DOE Joint Genome Institute (JGI-PGF)"/>
            <person name="Walter F."/>
            <person name="Albersmeier A."/>
            <person name="Kalinowski J."/>
            <person name="Ruckert C."/>
        </authorList>
    </citation>
    <scope>NUCLEOTIDE SEQUENCE</scope>
    <source>
        <strain evidence="3">JCM 31740</strain>
    </source>
</reference>
<dbReference type="InterPro" id="IPR002716">
    <property type="entry name" value="PIN_dom"/>
</dbReference>
<dbReference type="Proteomes" id="UP000616143">
    <property type="component" value="Unassembled WGS sequence"/>
</dbReference>
<dbReference type="Gene3D" id="3.40.50.1010">
    <property type="entry name" value="5'-nuclease"/>
    <property type="match status" value="1"/>
</dbReference>
<dbReference type="OrthoDB" id="43721at2157"/>
<proteinExistence type="predicted"/>
<evidence type="ECO:0000313" key="3">
    <source>
        <dbReference type="EMBL" id="GGT99527.1"/>
    </source>
</evidence>
<evidence type="ECO:0000313" key="4">
    <source>
        <dbReference type="Proteomes" id="UP000276741"/>
    </source>
</evidence>
<reference evidence="3" key="4">
    <citation type="submission" date="2020-09" db="EMBL/GenBank/DDBJ databases">
        <authorList>
            <person name="Sun Q."/>
            <person name="Ohkuma M."/>
        </authorList>
    </citation>
    <scope>NUCLEOTIDE SEQUENCE</scope>
    <source>
        <strain evidence="3">JCM 31740</strain>
    </source>
</reference>
<accession>A0A348B3J5</accession>
<gene>
    <name evidence="3" type="ORF">GCM10007116_16110</name>
    <name evidence="2" type="ORF">HS1genome_1136</name>
</gene>
<dbReference type="SUPFAM" id="SSF88723">
    <property type="entry name" value="PIN domain-like"/>
    <property type="match status" value="1"/>
</dbReference>
<evidence type="ECO:0000259" key="1">
    <source>
        <dbReference type="Pfam" id="PF01850"/>
    </source>
</evidence>
<dbReference type="EMBL" id="BMQS01000015">
    <property type="protein sequence ID" value="GGT99527.1"/>
    <property type="molecule type" value="Genomic_DNA"/>
</dbReference>
<dbReference type="KEGG" id="sacd:HS1genome_1136"/>
<dbReference type="AlphaFoldDB" id="A0A348B3J5"/>
<feature type="domain" description="PIN" evidence="1">
    <location>
        <begin position="3"/>
        <end position="123"/>
    </location>
</feature>
<evidence type="ECO:0000313" key="2">
    <source>
        <dbReference type="EMBL" id="BBD72747.1"/>
    </source>
</evidence>
<dbReference type="InterPro" id="IPR029060">
    <property type="entry name" value="PIN-like_dom_sf"/>
</dbReference>
<reference evidence="4" key="2">
    <citation type="submission" date="2018-04" db="EMBL/GenBank/DDBJ databases">
        <title>Complete genome sequence of Sulfodiicoccus acidiphilus strain HS-1.</title>
        <authorList>
            <person name="Sakai H.D."/>
            <person name="Kurosawa N."/>
        </authorList>
    </citation>
    <scope>NUCLEOTIDE SEQUENCE [LARGE SCALE GENOMIC DNA]</scope>
    <source>
        <strain evidence="4">HS-1</strain>
    </source>
</reference>